<dbReference type="OrthoDB" id="9778494at2"/>
<dbReference type="EMBL" id="PQVF01000013">
    <property type="protein sequence ID" value="POY35201.1"/>
    <property type="molecule type" value="Genomic_DNA"/>
</dbReference>
<evidence type="ECO:0000256" key="1">
    <source>
        <dbReference type="PROSITE-ProRule" id="PRU00339"/>
    </source>
</evidence>
<dbReference type="SMART" id="SM00028">
    <property type="entry name" value="TPR"/>
    <property type="match status" value="3"/>
</dbReference>
<dbReference type="InterPro" id="IPR011990">
    <property type="entry name" value="TPR-like_helical_dom_sf"/>
</dbReference>
<dbReference type="PROSITE" id="PS50005">
    <property type="entry name" value="TPR"/>
    <property type="match status" value="2"/>
</dbReference>
<evidence type="ECO:0000256" key="2">
    <source>
        <dbReference type="SAM" id="SignalP"/>
    </source>
</evidence>
<keyword evidence="4" id="KW-1185">Reference proteome</keyword>
<feature type="chain" id="PRO_5015714004" description="Tetratricopeptide repeat protein" evidence="2">
    <location>
        <begin position="23"/>
        <end position="565"/>
    </location>
</feature>
<keyword evidence="1" id="KW-0802">TPR repeat</keyword>
<reference evidence="3 4" key="1">
    <citation type="submission" date="2018-01" db="EMBL/GenBank/DDBJ databases">
        <authorList>
            <person name="Gaut B.S."/>
            <person name="Morton B.R."/>
            <person name="Clegg M.T."/>
            <person name="Duvall M.R."/>
        </authorList>
    </citation>
    <scope>NUCLEOTIDE SEQUENCE [LARGE SCALE GENOMIC DNA]</scope>
    <source>
        <strain evidence="3 4">HR-AV</strain>
    </source>
</reference>
<dbReference type="PANTHER" id="PTHR45588:SF1">
    <property type="entry name" value="WW DOMAIN-CONTAINING PROTEIN"/>
    <property type="match status" value="1"/>
</dbReference>
<name>A0A2S4ZXV9_9SPHI</name>
<protein>
    <recommendedName>
        <fullName evidence="5">Tetratricopeptide repeat protein</fullName>
    </recommendedName>
</protein>
<proteinExistence type="predicted"/>
<keyword evidence="2" id="KW-0732">Signal</keyword>
<dbReference type="InterPro" id="IPR019734">
    <property type="entry name" value="TPR_rpt"/>
</dbReference>
<dbReference type="SUPFAM" id="SSF48452">
    <property type="entry name" value="TPR-like"/>
    <property type="match status" value="1"/>
</dbReference>
<dbReference type="Proteomes" id="UP000236893">
    <property type="component" value="Unassembled WGS sequence"/>
</dbReference>
<dbReference type="PROSITE" id="PS51257">
    <property type="entry name" value="PROKAR_LIPOPROTEIN"/>
    <property type="match status" value="1"/>
</dbReference>
<dbReference type="PANTHER" id="PTHR45588">
    <property type="entry name" value="TPR DOMAIN-CONTAINING PROTEIN"/>
    <property type="match status" value="1"/>
</dbReference>
<gene>
    <name evidence="3" type="ORF">C3K47_16610</name>
</gene>
<feature type="repeat" description="TPR" evidence="1">
    <location>
        <begin position="68"/>
        <end position="101"/>
    </location>
</feature>
<accession>A0A2S4ZXV9</accession>
<dbReference type="Pfam" id="PF13432">
    <property type="entry name" value="TPR_16"/>
    <property type="match status" value="1"/>
</dbReference>
<dbReference type="RefSeq" id="WP_103790289.1">
    <property type="nucleotide sequence ID" value="NZ_PQVF01000013.1"/>
</dbReference>
<feature type="signal peptide" evidence="2">
    <location>
        <begin position="1"/>
        <end position="22"/>
    </location>
</feature>
<dbReference type="Gene3D" id="1.25.40.10">
    <property type="entry name" value="Tetratricopeptide repeat domain"/>
    <property type="match status" value="2"/>
</dbReference>
<dbReference type="Pfam" id="PF13181">
    <property type="entry name" value="TPR_8"/>
    <property type="match status" value="1"/>
</dbReference>
<sequence>MKKVFIKIACSFFIILLSAIIACNPRNKTPSNESILDLNLKQGEIAVCGPADKQFGLVGFGTSCSPKVQKDFDLAMALLHSFEYDEAEKVFAKVIEMEPDCGMAYWGVAMSNYHPLWTPPTLLELEKGTKAILIARSIKQMSKRESAYIDAIAGFYEDWEKVDHHARSVRFEKGMEKVYRDFPEDNEAAIFYALSLVASASPADKSFKNQKLAGSLLKDLYSKQPNHPGIVHYIIHAYDYPQLAALALPAAKEYSSIAPSSAHALHMPSHIFIRLGLWQESINSNLASISSAQCYAEQMKMKGHWDEEVHGLDYLVYAYLQKGENIHAKSYCDYLDSIKEVEPVNFKVAYAFAAVPSRYVLENQLWDDAANLKVWEGFPWKGYPWQRAIIHFTRLLGSVHTGQLNAARIELKTLYSLHDTLENQKDVYKADQVLIQIKASQAWLLLKEGKQEDALKMMRTAADMESKTQKHPVTPGEVLPASELLGDMLLEINRPTEALQAYEVDLKQHPKRFNGLYGAGQSAKQSNEIDKAAYYFQQLIAIAPNSNRDELKVAKAFLEKNKLGI</sequence>
<evidence type="ECO:0008006" key="5">
    <source>
        <dbReference type="Google" id="ProtNLM"/>
    </source>
</evidence>
<dbReference type="AlphaFoldDB" id="A0A2S4ZXV9"/>
<feature type="repeat" description="TPR" evidence="1">
    <location>
        <begin position="513"/>
        <end position="546"/>
    </location>
</feature>
<organism evidence="3 4">
    <name type="scientific">Solitalea longa</name>
    <dbReference type="NCBI Taxonomy" id="2079460"/>
    <lineage>
        <taxon>Bacteria</taxon>
        <taxon>Pseudomonadati</taxon>
        <taxon>Bacteroidota</taxon>
        <taxon>Sphingobacteriia</taxon>
        <taxon>Sphingobacteriales</taxon>
        <taxon>Sphingobacteriaceae</taxon>
        <taxon>Solitalea</taxon>
    </lineage>
</organism>
<evidence type="ECO:0000313" key="3">
    <source>
        <dbReference type="EMBL" id="POY35201.1"/>
    </source>
</evidence>
<comment type="caution">
    <text evidence="3">The sequence shown here is derived from an EMBL/GenBank/DDBJ whole genome shotgun (WGS) entry which is preliminary data.</text>
</comment>
<evidence type="ECO:0000313" key="4">
    <source>
        <dbReference type="Proteomes" id="UP000236893"/>
    </source>
</evidence>